<keyword evidence="2" id="KW-1185">Reference proteome</keyword>
<dbReference type="AlphaFoldDB" id="A0A7H8N6G8"/>
<dbReference type="RefSeq" id="WP_176161694.1">
    <property type="nucleotide sequence ID" value="NZ_CP054929.1"/>
</dbReference>
<dbReference type="EMBL" id="CP054929">
    <property type="protein sequence ID" value="QKW49959.1"/>
    <property type="molecule type" value="Genomic_DNA"/>
</dbReference>
<sequence length="141" mass="15671">MTHPDWCPPPSDTVSLLPAGRDWDAVRADAATARWAFPILNGPHESAAIVDPYTCATYWLLPPGEAHDFIHWQRLHPHVTVLPARPGTHYVGIPPTHRRTGPGLHWYVPHNWSGRYLTEPAYLAAALTPAVHAAHGPHRSR</sequence>
<proteinExistence type="predicted"/>
<dbReference type="Proteomes" id="UP000509303">
    <property type="component" value="Chromosome"/>
</dbReference>
<protein>
    <recommendedName>
        <fullName evidence="3">Bifunctional DNA primase/polymerase</fullName>
    </recommendedName>
</protein>
<evidence type="ECO:0008006" key="3">
    <source>
        <dbReference type="Google" id="ProtNLM"/>
    </source>
</evidence>
<reference evidence="1 2" key="1">
    <citation type="submission" date="2020-06" db="EMBL/GenBank/DDBJ databases">
        <title>Genome mining for natural products.</title>
        <authorList>
            <person name="Zhang B."/>
            <person name="Shi J."/>
            <person name="Ge H."/>
        </authorList>
    </citation>
    <scope>NUCLEOTIDE SEQUENCE [LARGE SCALE GENOMIC DNA]</scope>
    <source>
        <strain evidence="1 2">NA00687</strain>
    </source>
</reference>
<accession>A0A7H8N6G8</accession>
<evidence type="ECO:0000313" key="1">
    <source>
        <dbReference type="EMBL" id="QKW49959.1"/>
    </source>
</evidence>
<gene>
    <name evidence="1" type="ORF">HUT08_10835</name>
</gene>
<evidence type="ECO:0000313" key="2">
    <source>
        <dbReference type="Proteomes" id="UP000509303"/>
    </source>
</evidence>
<name>A0A7H8N6G8_9ACTN</name>
<organism evidence="1 2">
    <name type="scientific">Streptomyces buecherae</name>
    <dbReference type="NCBI Taxonomy" id="2763006"/>
    <lineage>
        <taxon>Bacteria</taxon>
        <taxon>Bacillati</taxon>
        <taxon>Actinomycetota</taxon>
        <taxon>Actinomycetes</taxon>
        <taxon>Kitasatosporales</taxon>
        <taxon>Streptomycetaceae</taxon>
        <taxon>Streptomyces</taxon>
    </lineage>
</organism>